<name>A0A7C9VUS2_9PSEU</name>
<keyword evidence="4" id="KW-1185">Reference proteome</keyword>
<feature type="compositionally biased region" description="Basic and acidic residues" evidence="2">
    <location>
        <begin position="523"/>
        <end position="532"/>
    </location>
</feature>
<organism evidence="3 4">
    <name type="scientific">Lentzea alba</name>
    <dbReference type="NCBI Taxonomy" id="2714351"/>
    <lineage>
        <taxon>Bacteria</taxon>
        <taxon>Bacillati</taxon>
        <taxon>Actinomycetota</taxon>
        <taxon>Actinomycetes</taxon>
        <taxon>Pseudonocardiales</taxon>
        <taxon>Pseudonocardiaceae</taxon>
        <taxon>Lentzea</taxon>
    </lineage>
</organism>
<dbReference type="NCBIfam" id="TIGR01766">
    <property type="entry name" value="IS200/IS605 family accessory protein TnpB-like domain"/>
    <property type="match status" value="1"/>
</dbReference>
<dbReference type="AlphaFoldDB" id="A0A7C9VUS2"/>
<evidence type="ECO:0000313" key="4">
    <source>
        <dbReference type="Proteomes" id="UP000481360"/>
    </source>
</evidence>
<feature type="region of interest" description="Disordered" evidence="2">
    <location>
        <begin position="441"/>
        <end position="540"/>
    </location>
</feature>
<evidence type="ECO:0000313" key="3">
    <source>
        <dbReference type="EMBL" id="NGY61316.1"/>
    </source>
</evidence>
<comment type="caution">
    <text evidence="3">The sequence shown here is derived from an EMBL/GenBank/DDBJ whole genome shotgun (WGS) entry which is preliminary data.</text>
</comment>
<evidence type="ECO:0000256" key="1">
    <source>
        <dbReference type="ARBA" id="ARBA00023125"/>
    </source>
</evidence>
<reference evidence="3 4" key="1">
    <citation type="submission" date="2020-03" db="EMBL/GenBank/DDBJ databases">
        <title>Isolation and identification of active actinomycetes.</title>
        <authorList>
            <person name="Sun X."/>
        </authorList>
    </citation>
    <scope>NUCLEOTIDE SEQUENCE [LARGE SCALE GENOMIC DNA]</scope>
    <source>
        <strain evidence="3 4">NEAU-D13</strain>
    </source>
</reference>
<accession>A0A7C9VUS2</accession>
<feature type="compositionally biased region" description="Basic and acidic residues" evidence="2">
    <location>
        <begin position="476"/>
        <end position="500"/>
    </location>
</feature>
<sequence>MAVDGLRVIAPSFVVPGSSGVAIRTRLKGLTVADERVLRLAGAHLGSLAGRDLKARCAAGLEHSSQAWADRKRGLTPESSSRWAGSITKGSHDQWALARRGQAAHIAGLRAGVAMIERRLALPIGFRGGKREPGGYRSRREWHAKSRRLGVLRARLAAAEADRAAGRVRIVRGGKRLLNTRHNLGAAQLTEARWREHWEAGRWFLAADGEAGKRWGNETIRITPGGEMSIKLPTPLADLANARHGRYVFTARAVFAHRGPEWTERIERNLAVAYRIHHDADRGRWYVTASWQRPAAPGLPLCIVAAGGVVGVDTNDDHLAAWRLDSHGNPLGRPRRFCYDLTGHAEHRDAQIRHALTRLLHWTRRAGVTAIAVEDLDFEQDKTREKHGNRKRFRRLLSRFPTAKLRARLTGMAGEHGIAVIAVDPAYTSRWGAQHWQKPLTTATRKVSRHDAASVAVGRRALGHPIRRRTAPPPRDQSDHAEHRTAQAGPDTRRREETRPRRPGPRTRSAPPGRGQYAGNQDAQHRSERPAEQDTLPLSP</sequence>
<gene>
    <name evidence="3" type="primary">tnpB</name>
    <name evidence="3" type="ORF">G7043_20540</name>
</gene>
<proteinExistence type="predicted"/>
<dbReference type="GO" id="GO:0003677">
    <property type="term" value="F:DNA binding"/>
    <property type="evidence" value="ECO:0007669"/>
    <property type="project" value="UniProtKB-KW"/>
</dbReference>
<dbReference type="EMBL" id="JAAMPJ010000005">
    <property type="protein sequence ID" value="NGY61316.1"/>
    <property type="molecule type" value="Genomic_DNA"/>
</dbReference>
<protein>
    <submittedName>
        <fullName evidence="3">IS200/IS605 family element transposase accessory protein TnpB</fullName>
    </submittedName>
</protein>
<feature type="compositionally biased region" description="Low complexity" evidence="2">
    <location>
        <begin position="506"/>
        <end position="515"/>
    </location>
</feature>
<dbReference type="InterPro" id="IPR010095">
    <property type="entry name" value="Cas12f1-like_TNB"/>
</dbReference>
<evidence type="ECO:0000256" key="2">
    <source>
        <dbReference type="SAM" id="MobiDB-lite"/>
    </source>
</evidence>
<dbReference type="Proteomes" id="UP000481360">
    <property type="component" value="Unassembled WGS sequence"/>
</dbReference>
<keyword evidence="1" id="KW-0238">DNA-binding</keyword>
<feature type="compositionally biased region" description="Basic residues" evidence="2">
    <location>
        <begin position="461"/>
        <end position="470"/>
    </location>
</feature>
<dbReference type="RefSeq" id="WP_166047668.1">
    <property type="nucleotide sequence ID" value="NZ_JAAMPJ010000005.1"/>
</dbReference>